<proteinExistence type="predicted"/>
<evidence type="ECO:0000313" key="2">
    <source>
        <dbReference type="EMBL" id="AGE00058.1"/>
    </source>
</evidence>
<feature type="compositionally biased region" description="Polar residues" evidence="1">
    <location>
        <begin position="41"/>
        <end position="73"/>
    </location>
</feature>
<protein>
    <submittedName>
        <fullName evidence="2">ORF2b</fullName>
    </submittedName>
</protein>
<accession>M4JWT0</accession>
<keyword evidence="3" id="KW-1185">Reference proteome</keyword>
<sequence length="208" mass="23134">MPAANNPSNAGNSSSQLKQNKQSNPRVQQNPKQKRQPVNPVPSNRNGQARSTNNKSTKNQPTNQSPPKQSNGKSKLPTATGPNYTETKGVLYKIGTEFDARNHMGWRRNEKNGSSVQFLFKPKMASRVDQAYYRIQNEDDSKYVQTFAVGVFVQDSSLARNAILTPKNLQPDEKNAYLQHLSDAFNAILARTKIAFDTDSQPTLVINA</sequence>
<dbReference type="Proteomes" id="UP000214375">
    <property type="component" value="Segment"/>
</dbReference>
<organism evidence="2 3">
    <name type="scientific">Alphamesonivirus daknongense</name>
    <dbReference type="NCBI Taxonomy" id="1945561"/>
    <lineage>
        <taxon>Viruses</taxon>
        <taxon>Riboviria</taxon>
        <taxon>Orthornavirae</taxon>
        <taxon>Pisuviricota</taxon>
        <taxon>Pisoniviricetes</taxon>
        <taxon>Nidovirales</taxon>
        <taxon>Mesnidovirineae</taxon>
        <taxon>Mesoniviridae</taxon>
        <taxon>Hexponivirinae</taxon>
        <taxon>Alphamesonivirus</taxon>
        <taxon>Karsalivirus</taxon>
    </lineage>
</organism>
<feature type="region of interest" description="Disordered" evidence="1">
    <location>
        <begin position="1"/>
        <end position="87"/>
    </location>
</feature>
<dbReference type="GeneID" id="15088795"/>
<evidence type="ECO:0000256" key="1">
    <source>
        <dbReference type="SAM" id="MobiDB-lite"/>
    </source>
</evidence>
<evidence type="ECO:0000313" key="3">
    <source>
        <dbReference type="Proteomes" id="UP000214375"/>
    </source>
</evidence>
<feature type="compositionally biased region" description="Low complexity" evidence="1">
    <location>
        <begin position="1"/>
        <end position="24"/>
    </location>
</feature>
<dbReference type="EMBL" id="JQ957873">
    <property type="protein sequence ID" value="AGE00058.1"/>
    <property type="molecule type" value="Genomic_RNA"/>
</dbReference>
<name>M4JWT0_9NIDO</name>
<dbReference type="KEGG" id="vg:15088795"/>
<reference evidence="2 3" key="1">
    <citation type="journal article" date="2013" name="J. Virol.">
        <title>Identification and characterization of genetically divergent members of the newly established family mesoniviridae.</title>
        <authorList>
            <person name="Zirkel F."/>
            <person name="Roth H."/>
            <person name="Kurth A."/>
            <person name="Drosten C."/>
            <person name="Ziebuhr J."/>
            <person name="Junglen S."/>
        </authorList>
    </citation>
    <scope>NUCLEOTIDE SEQUENCE [LARGE SCALE GENOMIC DNA]</scope>
    <source>
        <strain evidence="2 3">E9/CI/2004</strain>
    </source>
</reference>
<dbReference type="RefSeq" id="YP_007697639.1">
    <property type="nucleotide sequence ID" value="NC_020900.1"/>
</dbReference>
<dbReference type="OrthoDB" id="13544at10239"/>